<evidence type="ECO:0000259" key="4">
    <source>
        <dbReference type="PROSITE" id="PS50222"/>
    </source>
</evidence>
<dbReference type="GO" id="GO:0016197">
    <property type="term" value="P:endosomal transport"/>
    <property type="evidence" value="ECO:0007669"/>
    <property type="project" value="TreeGrafter"/>
</dbReference>
<dbReference type="Gene3D" id="1.10.238.10">
    <property type="entry name" value="EF-hand"/>
    <property type="match status" value="2"/>
</dbReference>
<evidence type="ECO:0000259" key="3">
    <source>
        <dbReference type="PROSITE" id="PS50031"/>
    </source>
</evidence>
<feature type="region of interest" description="Disordered" evidence="2">
    <location>
        <begin position="536"/>
        <end position="564"/>
    </location>
</feature>
<dbReference type="AlphaFoldDB" id="A0A485L4F8"/>
<dbReference type="GO" id="GO:0005509">
    <property type="term" value="F:calcium ion binding"/>
    <property type="evidence" value="ECO:0007669"/>
    <property type="project" value="InterPro"/>
</dbReference>
<dbReference type="EMBL" id="VJMH01005743">
    <property type="protein sequence ID" value="KAF0693242.1"/>
    <property type="molecule type" value="Genomic_DNA"/>
</dbReference>
<keyword evidence="1" id="KW-0175">Coiled coil</keyword>
<dbReference type="InterPro" id="IPR002048">
    <property type="entry name" value="EF_hand_dom"/>
</dbReference>
<accession>A0A485L4F8</accession>
<dbReference type="Proteomes" id="UP000332933">
    <property type="component" value="Unassembled WGS sequence"/>
</dbReference>
<feature type="region of interest" description="Disordered" evidence="2">
    <location>
        <begin position="956"/>
        <end position="996"/>
    </location>
</feature>
<keyword evidence="7" id="KW-1185">Reference proteome</keyword>
<name>A0A485L4F8_9STRA</name>
<reference evidence="5" key="2">
    <citation type="submission" date="2019-06" db="EMBL/GenBank/DDBJ databases">
        <title>Genomics analysis of Aphanomyces spp. identifies a new class of oomycete effector associated with host adaptation.</title>
        <authorList>
            <person name="Gaulin E."/>
        </authorList>
    </citation>
    <scope>NUCLEOTIDE SEQUENCE</scope>
    <source>
        <strain evidence="5">CBS 578.67</strain>
    </source>
</reference>
<evidence type="ECO:0000313" key="6">
    <source>
        <dbReference type="EMBL" id="VFT92554.1"/>
    </source>
</evidence>
<feature type="coiled-coil region" evidence="1">
    <location>
        <begin position="277"/>
        <end position="333"/>
    </location>
</feature>
<feature type="compositionally biased region" description="Polar residues" evidence="2">
    <location>
        <begin position="771"/>
        <end position="781"/>
    </location>
</feature>
<dbReference type="PANTHER" id="PTHR11216">
    <property type="entry name" value="EH DOMAIN"/>
    <property type="match status" value="1"/>
</dbReference>
<evidence type="ECO:0000256" key="2">
    <source>
        <dbReference type="SAM" id="MobiDB-lite"/>
    </source>
</evidence>
<dbReference type="InterPro" id="IPR011992">
    <property type="entry name" value="EF-hand-dom_pair"/>
</dbReference>
<feature type="domain" description="EH" evidence="3">
    <location>
        <begin position="115"/>
        <end position="206"/>
    </location>
</feature>
<dbReference type="GO" id="GO:0006897">
    <property type="term" value="P:endocytosis"/>
    <property type="evidence" value="ECO:0007669"/>
    <property type="project" value="TreeGrafter"/>
</dbReference>
<dbReference type="SMART" id="SM00027">
    <property type="entry name" value="EH"/>
    <property type="match status" value="2"/>
</dbReference>
<dbReference type="OrthoDB" id="524326at2759"/>
<evidence type="ECO:0000256" key="1">
    <source>
        <dbReference type="SAM" id="Coils"/>
    </source>
</evidence>
<dbReference type="Pfam" id="PF12763">
    <property type="entry name" value="EH"/>
    <property type="match status" value="2"/>
</dbReference>
<reference evidence="6 7" key="1">
    <citation type="submission" date="2019-03" db="EMBL/GenBank/DDBJ databases">
        <authorList>
            <person name="Gaulin E."/>
            <person name="Dumas B."/>
        </authorList>
    </citation>
    <scope>NUCLEOTIDE SEQUENCE [LARGE SCALE GENOMIC DNA]</scope>
    <source>
        <strain evidence="6">CBS 568.67</strain>
    </source>
</reference>
<evidence type="ECO:0000313" key="5">
    <source>
        <dbReference type="EMBL" id="KAF0693242.1"/>
    </source>
</evidence>
<proteinExistence type="predicted"/>
<dbReference type="InterPro" id="IPR000261">
    <property type="entry name" value="EH_dom"/>
</dbReference>
<evidence type="ECO:0000313" key="7">
    <source>
        <dbReference type="Proteomes" id="UP000332933"/>
    </source>
</evidence>
<dbReference type="EMBL" id="CAADRA010005764">
    <property type="protein sequence ID" value="VFT92554.1"/>
    <property type="molecule type" value="Genomic_DNA"/>
</dbReference>
<dbReference type="PROSITE" id="PS50031">
    <property type="entry name" value="EH"/>
    <property type="match status" value="2"/>
</dbReference>
<feature type="compositionally biased region" description="Polar residues" evidence="2">
    <location>
        <begin position="968"/>
        <end position="996"/>
    </location>
</feature>
<dbReference type="GO" id="GO:0005737">
    <property type="term" value="C:cytoplasm"/>
    <property type="evidence" value="ECO:0007669"/>
    <property type="project" value="TreeGrafter"/>
</dbReference>
<gene>
    <name evidence="6" type="primary">Aste57867_15766</name>
    <name evidence="5" type="ORF">As57867_015710</name>
    <name evidence="6" type="ORF">ASTE57867_15766</name>
</gene>
<feature type="region of interest" description="Disordered" evidence="2">
    <location>
        <begin position="477"/>
        <end position="502"/>
    </location>
</feature>
<dbReference type="PROSITE" id="PS50222">
    <property type="entry name" value="EF_HAND_2"/>
    <property type="match status" value="1"/>
</dbReference>
<sequence>MWEKSHDEQVFYSRMFQLADVDKTGKIEGKAAVEFFTKSGLPAVVLKQVWSLASSNMQPYLNQEEFNVALGLIALAQRGESLDLAKMAALGQSHSLPLPVLNVNGTRDFVMATSDEEKYKTLFRDAVGDINGALSGAAAMDLFQKSGLNLPELQEIYRLVGTSSNDSLHIHGFTIAMHLIVCKTRRGMGVLPATVPMELFPTLVLPQITLESISSGTTASDMLHKQLVVQKQLQDAYGRVPSHVASLEAQLSAVESLGYPIPPSARRADGSSLNELEGILQRYIAQAQQEVQALEQDQPASSPVSVQTLLQTLTNLKQQSTRLVEQKEALLRSRHQSTSHLHIDVGSKLGGGGLNTSFEASSSFDATPAHAAAFGWDQDTPPDFSAPPVASAAPAFVSEPNLSLFSPVHESAPSFFDATGGTGGSTSVDLLPQKTEVSKAALVMDAFTSASGSTFNALEAMNVMDLGVTDKYDVTPAKESNDEFCKPKAPKPETPRSSTPSLLKKAFSSFGDVPVPPAATAGFGFGDTTASTAADNFGDFGNEKATDEFSAPATNEHDQGKASSGFGGFKSSFGDFDAKPEEGFGAFGVESTAEAGFGDFKSDFGAADHSTEVPLGAFESNFGEAKTTTNDGFGTFGDFASSTESNKGFGGFDGFNSAATSGDKGFGDFSASEFDDSSFGAPTSSSDGFGDFKFEADSSSTFSAEGFGGASTPSQSFGDFDSAASSFGTGKTSGFGCASNIGAFGETESTTEIVAKTSDIRVASGRFNGFESNGNASTEDAQNGFGDFTTKPDNSGAASDGCGSFEVVSSMETKSGFGDFGSSEFSTSSDGFGGFEAATTAPDLTSCAMDEFAAAMDRHTSKTESDVFGGANTANGHSSVCFGDVINSPDANDDAFPAPGNAAVSLEVAEAGCGCICGLPADDSSFDDFEMVSKESIASTTPSDTVSAIEGFAASPATAAPSEDPISISDTTTDIPQSEMTSMSTTNAPSGFENTLSGDVDFGQFDAFPSTAPVPPTTAPSFPSFGAPVPSSESSLGQFDEFQSTAVPLAAPSSGIPPLVSSNAFPSDEFGFGQFDAFSASNCTVPPAKATDDIFGDFQFSADTRRASESVLGTKHLDFNFTSVPASGDAAQDTFADFADFKSSIGTSAWEFPAPVLAKATADDDTQKTPASDFTF</sequence>
<organism evidence="6 7">
    <name type="scientific">Aphanomyces stellatus</name>
    <dbReference type="NCBI Taxonomy" id="120398"/>
    <lineage>
        <taxon>Eukaryota</taxon>
        <taxon>Sar</taxon>
        <taxon>Stramenopiles</taxon>
        <taxon>Oomycota</taxon>
        <taxon>Saprolegniomycetes</taxon>
        <taxon>Saprolegniales</taxon>
        <taxon>Verrucalvaceae</taxon>
        <taxon>Aphanomyces</taxon>
    </lineage>
</organism>
<feature type="domain" description="EH" evidence="3">
    <location>
        <begin position="8"/>
        <end position="97"/>
    </location>
</feature>
<feature type="domain" description="EF-hand" evidence="4">
    <location>
        <begin position="7"/>
        <end position="42"/>
    </location>
</feature>
<protein>
    <submittedName>
        <fullName evidence="6">Aste57867_15766 protein</fullName>
    </submittedName>
</protein>
<dbReference type="CDD" id="cd00052">
    <property type="entry name" value="EH"/>
    <property type="match status" value="1"/>
</dbReference>
<feature type="compositionally biased region" description="Basic and acidic residues" evidence="2">
    <location>
        <begin position="479"/>
        <end position="494"/>
    </location>
</feature>
<dbReference type="GO" id="GO:0005886">
    <property type="term" value="C:plasma membrane"/>
    <property type="evidence" value="ECO:0007669"/>
    <property type="project" value="TreeGrafter"/>
</dbReference>
<dbReference type="PANTHER" id="PTHR11216:SF174">
    <property type="entry name" value="GH06923P"/>
    <property type="match status" value="1"/>
</dbReference>
<feature type="region of interest" description="Disordered" evidence="2">
    <location>
        <begin position="771"/>
        <end position="797"/>
    </location>
</feature>
<dbReference type="SUPFAM" id="SSF47473">
    <property type="entry name" value="EF-hand"/>
    <property type="match status" value="2"/>
</dbReference>